<dbReference type="Gene3D" id="3.30.70.3490">
    <property type="match status" value="1"/>
</dbReference>
<dbReference type="Pfam" id="PF01237">
    <property type="entry name" value="Oxysterol_BP"/>
    <property type="match status" value="2"/>
</dbReference>
<dbReference type="GO" id="GO:0016020">
    <property type="term" value="C:membrane"/>
    <property type="evidence" value="ECO:0007669"/>
    <property type="project" value="TreeGrafter"/>
</dbReference>
<feature type="compositionally biased region" description="Basic and acidic residues" evidence="2">
    <location>
        <begin position="259"/>
        <end position="269"/>
    </location>
</feature>
<evidence type="ECO:0000256" key="2">
    <source>
        <dbReference type="SAM" id="MobiDB-lite"/>
    </source>
</evidence>
<dbReference type="GO" id="GO:0032541">
    <property type="term" value="C:cortical endoplasmic reticulum"/>
    <property type="evidence" value="ECO:0007669"/>
    <property type="project" value="TreeGrafter"/>
</dbReference>
<name>A0A8H3FQG5_9LECA</name>
<feature type="compositionally biased region" description="Polar residues" evidence="2">
    <location>
        <begin position="233"/>
        <end position="243"/>
    </location>
</feature>
<dbReference type="InterPro" id="IPR000648">
    <property type="entry name" value="Oxysterol-bd"/>
</dbReference>
<comment type="caution">
    <text evidence="3">The sequence shown here is derived from an EMBL/GenBank/DDBJ whole genome shotgun (WGS) entry which is preliminary data.</text>
</comment>
<proteinExistence type="inferred from homology"/>
<keyword evidence="4" id="KW-1185">Reference proteome</keyword>
<protein>
    <recommendedName>
        <fullName evidence="5">Oxysterol-binding protein</fullName>
    </recommendedName>
</protein>
<dbReference type="PANTHER" id="PTHR10972:SF102">
    <property type="entry name" value="OXYSTEROL-BINDING PROTEIN"/>
    <property type="match status" value="1"/>
</dbReference>
<gene>
    <name evidence="3" type="ORF">GOMPHAMPRED_005361</name>
</gene>
<dbReference type="SUPFAM" id="SSF144000">
    <property type="entry name" value="Oxysterol-binding protein-like"/>
    <property type="match status" value="1"/>
</dbReference>
<dbReference type="OrthoDB" id="14833at2759"/>
<evidence type="ECO:0000256" key="1">
    <source>
        <dbReference type="ARBA" id="ARBA00008842"/>
    </source>
</evidence>
<dbReference type="InterPro" id="IPR037239">
    <property type="entry name" value="OSBP_sf"/>
</dbReference>
<evidence type="ECO:0000313" key="3">
    <source>
        <dbReference type="EMBL" id="CAF9929292.1"/>
    </source>
</evidence>
<sequence length="277" mass="30649">MYARGILFGKMKYELGDHIVIRCPENHLSADIEFKVKGYFTGGYNAIGGVIKNDKTGDSLFELSGSWDAEMDIKNVTNGHREVLFNAKGAKHSPPLVRPLEEQTENESQKLWLKTCIAIQNSDHNAATDEKTKIEEAQRAKAAQRQEQGHEWRPKYFRAVNGGPGNPEEGEETLDWILAANIDGATPEEKTKQILAVMPILPGDKNRDSEPIPQTTLQPGAANAAGLARETQAEAQTTSNQQVEHTTTPKEAATPKTIRRMDTDTHSVDEFVDAETQ</sequence>
<dbReference type="GO" id="GO:0005829">
    <property type="term" value="C:cytosol"/>
    <property type="evidence" value="ECO:0007669"/>
    <property type="project" value="TreeGrafter"/>
</dbReference>
<dbReference type="EMBL" id="CAJPDQ010000032">
    <property type="protein sequence ID" value="CAF9929292.1"/>
    <property type="molecule type" value="Genomic_DNA"/>
</dbReference>
<dbReference type="AlphaFoldDB" id="A0A8H3FQG5"/>
<dbReference type="Proteomes" id="UP000664169">
    <property type="component" value="Unassembled WGS sequence"/>
</dbReference>
<dbReference type="PANTHER" id="PTHR10972">
    <property type="entry name" value="OXYSTEROL-BINDING PROTEIN-RELATED"/>
    <property type="match status" value="1"/>
</dbReference>
<reference evidence="3" key="1">
    <citation type="submission" date="2021-03" db="EMBL/GenBank/DDBJ databases">
        <authorList>
            <person name="Tagirdzhanova G."/>
        </authorList>
    </citation>
    <scope>NUCLEOTIDE SEQUENCE</scope>
</reference>
<evidence type="ECO:0008006" key="5">
    <source>
        <dbReference type="Google" id="ProtNLM"/>
    </source>
</evidence>
<dbReference type="GO" id="GO:0032934">
    <property type="term" value="F:sterol binding"/>
    <property type="evidence" value="ECO:0007669"/>
    <property type="project" value="TreeGrafter"/>
</dbReference>
<dbReference type="Gene3D" id="2.40.160.120">
    <property type="match status" value="1"/>
</dbReference>
<feature type="region of interest" description="Disordered" evidence="2">
    <location>
        <begin position="202"/>
        <end position="277"/>
    </location>
</feature>
<evidence type="ECO:0000313" key="4">
    <source>
        <dbReference type="Proteomes" id="UP000664169"/>
    </source>
</evidence>
<organism evidence="3 4">
    <name type="scientific">Gomphillus americanus</name>
    <dbReference type="NCBI Taxonomy" id="1940652"/>
    <lineage>
        <taxon>Eukaryota</taxon>
        <taxon>Fungi</taxon>
        <taxon>Dikarya</taxon>
        <taxon>Ascomycota</taxon>
        <taxon>Pezizomycotina</taxon>
        <taxon>Lecanoromycetes</taxon>
        <taxon>OSLEUM clade</taxon>
        <taxon>Ostropomycetidae</taxon>
        <taxon>Ostropales</taxon>
        <taxon>Graphidaceae</taxon>
        <taxon>Gomphilloideae</taxon>
        <taxon>Gomphillus</taxon>
    </lineage>
</organism>
<feature type="compositionally biased region" description="Low complexity" evidence="2">
    <location>
        <begin position="244"/>
        <end position="256"/>
    </location>
</feature>
<accession>A0A8H3FQG5</accession>
<comment type="similarity">
    <text evidence="1">Belongs to the OSBP family.</text>
</comment>